<accession>A0AA86MIT9</accession>
<dbReference type="Proteomes" id="UP001329151">
    <property type="component" value="Chromosome"/>
</dbReference>
<reference evidence="1 2" key="1">
    <citation type="submission" date="2023-10" db="EMBL/GenBank/DDBJ databases">
        <title>Complete Genome Sequence of Limnobacter thiooxidans CS-K2T, Isolated from freshwater lake sediments in Bavaria, Germany.</title>
        <authorList>
            <person name="Naruki M."/>
            <person name="Watanabe A."/>
            <person name="Warashina T."/>
            <person name="Morita T."/>
            <person name="Arakawa K."/>
        </authorList>
    </citation>
    <scope>NUCLEOTIDE SEQUENCE [LARGE SCALE GENOMIC DNA]</scope>
    <source>
        <strain evidence="1 2">CS-K2</strain>
    </source>
</reference>
<protein>
    <submittedName>
        <fullName evidence="1">Uncharacterized protein</fullName>
    </submittedName>
</protein>
<dbReference type="RefSeq" id="WP_338284405.1">
    <property type="nucleotide sequence ID" value="NZ_AP028947.1"/>
</dbReference>
<proteinExistence type="predicted"/>
<dbReference type="KEGG" id="lto:RGQ30_21680"/>
<name>A0AA86MIT9_9BURK</name>
<keyword evidence="2" id="KW-1185">Reference proteome</keyword>
<gene>
    <name evidence="1" type="ORF">RGQ30_21680</name>
</gene>
<sequence>MGSCLSIPNAPVVYSNPEMRVAGEVVRQLGVLNSAITKEKMLMEGCKNTATDLLQAISGKANSFEDVLNLALLTEQLDVMINVLNPVKETVMELVSAATNERREFETRFLAHQPPNRTLDGVRMIQSAANSLSPDLYSTVQASARIRNTADAVVGVLGARYSNH</sequence>
<evidence type="ECO:0000313" key="2">
    <source>
        <dbReference type="Proteomes" id="UP001329151"/>
    </source>
</evidence>
<evidence type="ECO:0000313" key="1">
    <source>
        <dbReference type="EMBL" id="BET26667.1"/>
    </source>
</evidence>
<dbReference type="EMBL" id="AP028947">
    <property type="protein sequence ID" value="BET26667.1"/>
    <property type="molecule type" value="Genomic_DNA"/>
</dbReference>
<organism evidence="1 2">
    <name type="scientific">Limnobacter thiooxidans</name>
    <dbReference type="NCBI Taxonomy" id="131080"/>
    <lineage>
        <taxon>Bacteria</taxon>
        <taxon>Pseudomonadati</taxon>
        <taxon>Pseudomonadota</taxon>
        <taxon>Betaproteobacteria</taxon>
        <taxon>Burkholderiales</taxon>
        <taxon>Burkholderiaceae</taxon>
        <taxon>Limnobacter</taxon>
    </lineage>
</organism>
<dbReference type="AlphaFoldDB" id="A0AA86MIT9"/>